<reference evidence="1 2" key="1">
    <citation type="submission" date="2013-11" db="EMBL/GenBank/DDBJ databases">
        <title>Comparative genomics of Ignicoccus.</title>
        <authorList>
            <person name="Podar M."/>
        </authorList>
    </citation>
    <scope>NUCLEOTIDE SEQUENCE [LARGE SCALE GENOMIC DNA]</scope>
    <source>
        <strain evidence="1 2">DSM 13165</strain>
    </source>
</reference>
<dbReference type="GeneID" id="30679728"/>
<protein>
    <recommendedName>
        <fullName evidence="3">YkgJ family cysteine cluster protein</fullName>
    </recommendedName>
</protein>
<name>A0A0U2VDV9_9CREN</name>
<keyword evidence="2" id="KW-1185">Reference proteome</keyword>
<proteinExistence type="predicted"/>
<dbReference type="InterPro" id="IPR005358">
    <property type="entry name" value="Puta_zinc/iron-chelating_dom"/>
</dbReference>
<dbReference type="KEGG" id="iis:EYM_01605"/>
<dbReference type="OrthoDB" id="36424at2157"/>
<evidence type="ECO:0000313" key="2">
    <source>
        <dbReference type="Proteomes" id="UP000060778"/>
    </source>
</evidence>
<gene>
    <name evidence="1" type="ORF">EYM_01605</name>
</gene>
<evidence type="ECO:0008006" key="3">
    <source>
        <dbReference type="Google" id="ProtNLM"/>
    </source>
</evidence>
<dbReference type="Proteomes" id="UP000060778">
    <property type="component" value="Chromosome"/>
</dbReference>
<dbReference type="EMBL" id="CP006867">
    <property type="protein sequence ID" value="ALU12226.1"/>
    <property type="molecule type" value="Genomic_DNA"/>
</dbReference>
<dbReference type="STRING" id="940295.EYM_01605"/>
<dbReference type="Pfam" id="PF03692">
    <property type="entry name" value="CxxCxxCC"/>
    <property type="match status" value="1"/>
</dbReference>
<dbReference type="RefSeq" id="WP_075049360.1">
    <property type="nucleotide sequence ID" value="NZ_CP006867.1"/>
</dbReference>
<dbReference type="AlphaFoldDB" id="A0A0U2VDV9"/>
<evidence type="ECO:0000313" key="1">
    <source>
        <dbReference type="EMBL" id="ALU12226.1"/>
    </source>
</evidence>
<organism evidence="1 2">
    <name type="scientific">Ignicoccus islandicus DSM 13165</name>
    <dbReference type="NCBI Taxonomy" id="940295"/>
    <lineage>
        <taxon>Archaea</taxon>
        <taxon>Thermoproteota</taxon>
        <taxon>Thermoprotei</taxon>
        <taxon>Desulfurococcales</taxon>
        <taxon>Desulfurococcaceae</taxon>
        <taxon>Ignicoccus</taxon>
    </lineage>
</organism>
<sequence length="219" mass="25468">MRPPNGTKSYDYWLLKQASLARRYYIGTFYVPSKNLYSPVFRRIGKADPKAFLTITARELRDSYKMVCIKGCGQCCERNSNAVIFEEEARELGIQIRDKPSFEVELVDGSKLKVYRLDTRRNGQCVFYNRRRKTCSLGRNRPILCVIHYCSAFAERVENGRKVMYVKVSGKELGNGLVEMKFERVSNEEWEEIVRMVKNGVNVWRAVAEILRKRNLGKA</sequence>
<accession>A0A0U2VDV9</accession>